<accession>A0A9X2MF05</accession>
<evidence type="ECO:0000313" key="2">
    <source>
        <dbReference type="Proteomes" id="UP001140817"/>
    </source>
</evidence>
<evidence type="ECO:0008006" key="3">
    <source>
        <dbReference type="Google" id="ProtNLM"/>
    </source>
</evidence>
<keyword evidence="2" id="KW-1185">Reference proteome</keyword>
<dbReference type="RefSeq" id="WP_257560905.1">
    <property type="nucleotide sequence ID" value="NZ_JANKBY010000512.1"/>
</dbReference>
<evidence type="ECO:0000313" key="1">
    <source>
        <dbReference type="EMBL" id="MCR1825026.1"/>
    </source>
</evidence>
<dbReference type="Proteomes" id="UP001140817">
    <property type="component" value="Unassembled WGS sequence"/>
</dbReference>
<dbReference type="EMBL" id="JANKBY010000512">
    <property type="protein sequence ID" value="MCR1825026.1"/>
    <property type="molecule type" value="Genomic_DNA"/>
</dbReference>
<comment type="caution">
    <text evidence="1">The sequence shown here is derived from an EMBL/GenBank/DDBJ whole genome shotgun (WGS) entry which is preliminary data.</text>
</comment>
<sequence length="81" mass="9726">MKNQIKTCKIDIKNLSKETINKIDELARKKGLKRSEFLEKYIEHIASQKELFEVFNRYECLLKRVENSLKYNTEILDKFSV</sequence>
<gene>
    <name evidence="1" type="ORF">NSA58_19880</name>
</gene>
<protein>
    <recommendedName>
        <fullName evidence="3">Ribbon-helix-helix protein CopG domain-containing protein</fullName>
    </recommendedName>
</protein>
<dbReference type="AlphaFoldDB" id="A0A9X2MF05"/>
<proteinExistence type="predicted"/>
<reference evidence="1" key="1">
    <citation type="submission" date="2022-07" db="EMBL/GenBank/DDBJ databases">
        <title>Enhanced cultured diversity of the mouse gut microbiota enables custom-made synthetic communities.</title>
        <authorList>
            <person name="Afrizal A."/>
        </authorList>
    </citation>
    <scope>NUCLEOTIDE SEQUENCE</scope>
    <source>
        <strain evidence="1">DSM 29186</strain>
    </source>
</reference>
<organism evidence="1 2">
    <name type="scientific">Terrisporobacter muris</name>
    <dbReference type="NCBI Taxonomy" id="2963284"/>
    <lineage>
        <taxon>Bacteria</taxon>
        <taxon>Bacillati</taxon>
        <taxon>Bacillota</taxon>
        <taxon>Clostridia</taxon>
        <taxon>Peptostreptococcales</taxon>
        <taxon>Peptostreptococcaceae</taxon>
        <taxon>Terrisporobacter</taxon>
    </lineage>
</organism>
<name>A0A9X2MF05_9FIRM</name>